<proteinExistence type="predicted"/>
<comment type="caution">
    <text evidence="2">The sequence shown here is derived from an EMBL/GenBank/DDBJ whole genome shotgun (WGS) entry which is preliminary data.</text>
</comment>
<accession>A0ABX1H019</accession>
<dbReference type="RefSeq" id="WP_168537596.1">
    <property type="nucleotide sequence ID" value="NZ_JAAWWP010000004.1"/>
</dbReference>
<dbReference type="Proteomes" id="UP000772196">
    <property type="component" value="Unassembled WGS sequence"/>
</dbReference>
<evidence type="ECO:0000313" key="2">
    <source>
        <dbReference type="EMBL" id="NKI41343.1"/>
    </source>
</evidence>
<sequence>MSAPVEYREVRHEGLVVFRWSVREDEAGVAYVATGSCPVCRCEMTRSYGFVQPPLAKGGFLGRRKDPGPGAWHTSCRCESLHLSRPAEEPRGCGAFFPIAPPPSGDPAGGSGA</sequence>
<keyword evidence="3" id="KW-1185">Reference proteome</keyword>
<name>A0ABX1H019_9ACTN</name>
<evidence type="ECO:0000256" key="1">
    <source>
        <dbReference type="SAM" id="MobiDB-lite"/>
    </source>
</evidence>
<feature type="region of interest" description="Disordered" evidence="1">
    <location>
        <begin position="94"/>
        <end position="113"/>
    </location>
</feature>
<reference evidence="2 3" key="1">
    <citation type="submission" date="2020-04" db="EMBL/GenBank/DDBJ databases">
        <title>Phylogenetic Diversity and Antibacterial Activity against Ralstonia solanacearum of Endophytic Actinomycete Isolated from Moss.</title>
        <authorList>
            <person name="Zhuang X."/>
        </authorList>
    </citation>
    <scope>NUCLEOTIDE SEQUENCE [LARGE SCALE GENOMIC DNA]</scope>
    <source>
        <strain evidence="2 3">LD120</strain>
    </source>
</reference>
<organism evidence="2 3">
    <name type="scientific">Streptomyces physcomitrii</name>
    <dbReference type="NCBI Taxonomy" id="2724184"/>
    <lineage>
        <taxon>Bacteria</taxon>
        <taxon>Bacillati</taxon>
        <taxon>Actinomycetota</taxon>
        <taxon>Actinomycetes</taxon>
        <taxon>Kitasatosporales</taxon>
        <taxon>Streptomycetaceae</taxon>
        <taxon>Streptomyces</taxon>
    </lineage>
</organism>
<evidence type="ECO:0000313" key="3">
    <source>
        <dbReference type="Proteomes" id="UP000772196"/>
    </source>
</evidence>
<gene>
    <name evidence="2" type="ORF">HFV08_08850</name>
</gene>
<dbReference type="EMBL" id="JAAWWP010000004">
    <property type="protein sequence ID" value="NKI41343.1"/>
    <property type="molecule type" value="Genomic_DNA"/>
</dbReference>
<protein>
    <submittedName>
        <fullName evidence="2">Uncharacterized protein</fullName>
    </submittedName>
</protein>